<reference evidence="1 2" key="1">
    <citation type="submission" date="2018-07" db="EMBL/GenBank/DDBJ databases">
        <title>Halomonas rutogse sp. nov., isolated from Lake TangqianCo on Tibetan Plateau.</title>
        <authorList>
            <person name="Lu H."/>
            <person name="Xing P."/>
            <person name="Wu Q."/>
        </authorList>
    </citation>
    <scope>NUCLEOTIDE SEQUENCE [LARGE SCALE GENOMIC DNA]</scope>
    <source>
        <strain evidence="1 2">TQ8S</strain>
    </source>
</reference>
<organism evidence="1 2">
    <name type="scientific">Vreelandella rituensis</name>
    <dbReference type="NCBI Taxonomy" id="2282306"/>
    <lineage>
        <taxon>Bacteria</taxon>
        <taxon>Pseudomonadati</taxon>
        <taxon>Pseudomonadota</taxon>
        <taxon>Gammaproteobacteria</taxon>
        <taxon>Oceanospirillales</taxon>
        <taxon>Halomonadaceae</taxon>
        <taxon>Vreelandella</taxon>
    </lineage>
</organism>
<dbReference type="AlphaFoldDB" id="A0A368TYT1"/>
<accession>A0A368TYT1</accession>
<dbReference type="Proteomes" id="UP000253204">
    <property type="component" value="Unassembled WGS sequence"/>
</dbReference>
<comment type="caution">
    <text evidence="1">The sequence shown here is derived from an EMBL/GenBank/DDBJ whole genome shotgun (WGS) entry which is preliminary data.</text>
</comment>
<evidence type="ECO:0008006" key="3">
    <source>
        <dbReference type="Google" id="ProtNLM"/>
    </source>
</evidence>
<dbReference type="OrthoDB" id="6183353at2"/>
<gene>
    <name evidence="1" type="ORF">DU506_12430</name>
</gene>
<proteinExistence type="predicted"/>
<evidence type="ECO:0000313" key="1">
    <source>
        <dbReference type="EMBL" id="RCV89940.1"/>
    </source>
</evidence>
<protein>
    <recommendedName>
        <fullName evidence="3">YqjK-like protein</fullName>
    </recommendedName>
</protein>
<sequence>MKNRDANPSFPTRQERKEALLTLLEQQRIDLLVESERFLRAGQSLDNGFNRLKTPLYMVGGVVLWRSLRHPHRILYNAKRLLTGYVVVRKFRQYLK</sequence>
<name>A0A368TYT1_9GAMM</name>
<evidence type="ECO:0000313" key="2">
    <source>
        <dbReference type="Proteomes" id="UP000253204"/>
    </source>
</evidence>
<keyword evidence="2" id="KW-1185">Reference proteome</keyword>
<dbReference type="EMBL" id="QPIJ01000029">
    <property type="protein sequence ID" value="RCV89940.1"/>
    <property type="molecule type" value="Genomic_DNA"/>
</dbReference>